<feature type="domain" description="Amino acid transporter transmembrane" evidence="6">
    <location>
        <begin position="56"/>
        <end position="458"/>
    </location>
</feature>
<dbReference type="GO" id="GO:0005774">
    <property type="term" value="C:vacuolar membrane"/>
    <property type="evidence" value="ECO:0007669"/>
    <property type="project" value="TreeGrafter"/>
</dbReference>
<evidence type="ECO:0000256" key="3">
    <source>
        <dbReference type="ARBA" id="ARBA00022989"/>
    </source>
</evidence>
<dbReference type="GO" id="GO:0015179">
    <property type="term" value="F:L-amino acid transmembrane transporter activity"/>
    <property type="evidence" value="ECO:0007669"/>
    <property type="project" value="TreeGrafter"/>
</dbReference>
<organism evidence="7 8">
    <name type="scientific">Pyrocoelia pectoralis</name>
    <dbReference type="NCBI Taxonomy" id="417401"/>
    <lineage>
        <taxon>Eukaryota</taxon>
        <taxon>Metazoa</taxon>
        <taxon>Ecdysozoa</taxon>
        <taxon>Arthropoda</taxon>
        <taxon>Hexapoda</taxon>
        <taxon>Insecta</taxon>
        <taxon>Pterygota</taxon>
        <taxon>Neoptera</taxon>
        <taxon>Endopterygota</taxon>
        <taxon>Coleoptera</taxon>
        <taxon>Polyphaga</taxon>
        <taxon>Elateriformia</taxon>
        <taxon>Elateroidea</taxon>
        <taxon>Lampyridae</taxon>
        <taxon>Lampyrinae</taxon>
        <taxon>Pyrocoelia</taxon>
    </lineage>
</organism>
<proteinExistence type="predicted"/>
<reference evidence="7 8" key="1">
    <citation type="journal article" date="2024" name="Insects">
        <title>An Improved Chromosome-Level Genome Assembly of the Firefly Pyrocoelia pectoralis.</title>
        <authorList>
            <person name="Fu X."/>
            <person name="Meyer-Rochow V.B."/>
            <person name="Ballantyne L."/>
            <person name="Zhu X."/>
        </authorList>
    </citation>
    <scope>NUCLEOTIDE SEQUENCE [LARGE SCALE GENOMIC DNA]</scope>
    <source>
        <strain evidence="7">XCY_ONT2</strain>
    </source>
</reference>
<evidence type="ECO:0000256" key="5">
    <source>
        <dbReference type="SAM" id="Phobius"/>
    </source>
</evidence>
<comment type="caution">
    <text evidence="7">The sequence shown here is derived from an EMBL/GenBank/DDBJ whole genome shotgun (WGS) entry which is preliminary data.</text>
</comment>
<sequence length="469" mass="51517">MSNGNKNYQATLTVENFSSTTKLASNEIAIPVGSKESLNEKDELYNPFDYRQVEHPTSTVGSLIHLLKSSLGTGILAIPNAFKNAGLIFGFVGTIVLGFLCTYCVHIFVKASHVICQKSKIPVLGFSETCGAVFEYGPKRLRKFSTAVKYTVDIAFCITYFMGNCVYVVFIAESLMEVFTHWFPETEINVRLYIVMVMGFLLISAQVRELKHLVPFSLLANICLVGAFGITLYYMFLKINPISSVPGFSGFSTLPMFFSTVIFAIEGIGVVMPVENTMNKPQQFLGCPGVLNVAMTSVVLLYSVIGFFGYLRFGEGTKPSISLNLPVEEIPAQVVNVLIAISVYLSYNLQMYIPLDIIWRKVLSDRIHGTAKRHIGQVVMRCVFVGGTIAVAVAVPNLEPIIGLVGAICYSTLGILVPAIVDTLLHWEGELGFLKWRLIKNIILGICAIFALVAGTVQSLDQIINPVDK</sequence>
<dbReference type="EMBL" id="JAVRBK010000005">
    <property type="protein sequence ID" value="KAK5643873.1"/>
    <property type="molecule type" value="Genomic_DNA"/>
</dbReference>
<evidence type="ECO:0000256" key="4">
    <source>
        <dbReference type="ARBA" id="ARBA00023136"/>
    </source>
</evidence>
<gene>
    <name evidence="7" type="ORF">RI129_007718</name>
</gene>
<feature type="transmembrane region" description="Helical" evidence="5">
    <location>
        <begin position="87"/>
        <end position="109"/>
    </location>
</feature>
<dbReference type="Proteomes" id="UP001329430">
    <property type="component" value="Chromosome 5"/>
</dbReference>
<feature type="transmembrane region" description="Helical" evidence="5">
    <location>
        <begin position="190"/>
        <end position="207"/>
    </location>
</feature>
<feature type="transmembrane region" description="Helical" evidence="5">
    <location>
        <begin position="442"/>
        <end position="460"/>
    </location>
</feature>
<dbReference type="PANTHER" id="PTHR22950:SF494">
    <property type="entry name" value="GH04538P"/>
    <property type="match status" value="1"/>
</dbReference>
<keyword evidence="8" id="KW-1185">Reference proteome</keyword>
<accession>A0AAN7VBN5</accession>
<evidence type="ECO:0000313" key="8">
    <source>
        <dbReference type="Proteomes" id="UP001329430"/>
    </source>
</evidence>
<keyword evidence="4 5" id="KW-0472">Membrane</keyword>
<evidence type="ECO:0000256" key="1">
    <source>
        <dbReference type="ARBA" id="ARBA00004141"/>
    </source>
</evidence>
<comment type="subcellular location">
    <subcellularLocation>
        <location evidence="1">Membrane</location>
        <topology evidence="1">Multi-pass membrane protein</topology>
    </subcellularLocation>
</comment>
<keyword evidence="2 5" id="KW-0812">Transmembrane</keyword>
<name>A0AAN7VBN5_9COLE</name>
<feature type="transmembrane region" description="Helical" evidence="5">
    <location>
        <begin position="248"/>
        <end position="272"/>
    </location>
</feature>
<protein>
    <recommendedName>
        <fullName evidence="6">Amino acid transporter transmembrane domain-containing protein</fullName>
    </recommendedName>
</protein>
<dbReference type="InterPro" id="IPR013057">
    <property type="entry name" value="AA_transpt_TM"/>
</dbReference>
<keyword evidence="3 5" id="KW-1133">Transmembrane helix</keyword>
<feature type="transmembrane region" description="Helical" evidence="5">
    <location>
        <begin position="284"/>
        <end position="310"/>
    </location>
</feature>
<evidence type="ECO:0000259" key="6">
    <source>
        <dbReference type="Pfam" id="PF01490"/>
    </source>
</evidence>
<evidence type="ECO:0000313" key="7">
    <source>
        <dbReference type="EMBL" id="KAK5643873.1"/>
    </source>
</evidence>
<feature type="transmembrane region" description="Helical" evidence="5">
    <location>
        <begin position="330"/>
        <end position="353"/>
    </location>
</feature>
<dbReference type="PANTHER" id="PTHR22950">
    <property type="entry name" value="AMINO ACID TRANSPORTER"/>
    <property type="match status" value="1"/>
</dbReference>
<evidence type="ECO:0000256" key="2">
    <source>
        <dbReference type="ARBA" id="ARBA00022692"/>
    </source>
</evidence>
<feature type="transmembrane region" description="Helical" evidence="5">
    <location>
        <begin position="214"/>
        <end position="236"/>
    </location>
</feature>
<feature type="transmembrane region" description="Helical" evidence="5">
    <location>
        <begin position="150"/>
        <end position="170"/>
    </location>
</feature>
<dbReference type="Pfam" id="PF01490">
    <property type="entry name" value="Aa_trans"/>
    <property type="match status" value="1"/>
</dbReference>
<feature type="transmembrane region" description="Helical" evidence="5">
    <location>
        <begin position="401"/>
        <end position="421"/>
    </location>
</feature>
<feature type="transmembrane region" description="Helical" evidence="5">
    <location>
        <begin position="374"/>
        <end position="395"/>
    </location>
</feature>
<dbReference type="AlphaFoldDB" id="A0AAN7VBN5"/>